<dbReference type="InterPro" id="IPR040624">
    <property type="entry name" value="HalOD1"/>
</dbReference>
<accession>A0A498KZZ2</accession>
<evidence type="ECO:0000313" key="2">
    <source>
        <dbReference type="EMBL" id="RXK50153.1"/>
    </source>
</evidence>
<evidence type="ECO:0000259" key="1">
    <source>
        <dbReference type="Pfam" id="PF18545"/>
    </source>
</evidence>
<feature type="domain" description="Halobacterial output" evidence="1">
    <location>
        <begin position="17"/>
        <end position="91"/>
    </location>
</feature>
<keyword evidence="3" id="KW-1185">Reference proteome</keyword>
<organism evidence="2 3">
    <name type="scientific">Halorientalis pallida</name>
    <dbReference type="NCBI Taxonomy" id="2479928"/>
    <lineage>
        <taxon>Archaea</taxon>
        <taxon>Methanobacteriati</taxon>
        <taxon>Methanobacteriota</taxon>
        <taxon>Stenosarchaea group</taxon>
        <taxon>Halobacteria</taxon>
        <taxon>Halobacteriales</taxon>
        <taxon>Haloarculaceae</taxon>
        <taxon>Halorientalis</taxon>
    </lineage>
</organism>
<name>A0A498KZZ2_9EURY</name>
<dbReference type="RefSeq" id="WP_129068115.1">
    <property type="nucleotide sequence ID" value="NZ_RDFA01000002.1"/>
</dbReference>
<gene>
    <name evidence="2" type="ORF">EAF64_06210</name>
</gene>
<comment type="caution">
    <text evidence="2">The sequence shown here is derived from an EMBL/GenBank/DDBJ whole genome shotgun (WGS) entry which is preliminary data.</text>
</comment>
<reference evidence="2 3" key="1">
    <citation type="submission" date="2019-01" db="EMBL/GenBank/DDBJ databases">
        <title>Halorientalis sp. F13-25 a new haloarchaeum isolated from hypersaline water.</title>
        <authorList>
            <person name="Ana D.-V."/>
            <person name="Cristina S.-P."/>
            <person name="Antonio V."/>
        </authorList>
    </citation>
    <scope>NUCLEOTIDE SEQUENCE [LARGE SCALE GENOMIC DNA]</scope>
    <source>
        <strain evidence="2 3">F13-25</strain>
    </source>
</reference>
<evidence type="ECO:0000313" key="3">
    <source>
        <dbReference type="Proteomes" id="UP000289691"/>
    </source>
</evidence>
<dbReference type="Proteomes" id="UP000289691">
    <property type="component" value="Unassembled WGS sequence"/>
</dbReference>
<dbReference type="EMBL" id="RDFA01000002">
    <property type="protein sequence ID" value="RXK50153.1"/>
    <property type="molecule type" value="Genomic_DNA"/>
</dbReference>
<proteinExistence type="predicted"/>
<sequence>MTDESTIRLEFDPEAEDMPAVAVVSAVATATETAVDDFDHVLDDELDAKALNSLFDPGFDRTHRDLSALSTRFTFCDCRITVSGEGWVRVESG</sequence>
<dbReference type="AlphaFoldDB" id="A0A498KZZ2"/>
<dbReference type="Pfam" id="PF18545">
    <property type="entry name" value="HalOD1"/>
    <property type="match status" value="1"/>
</dbReference>
<protein>
    <recommendedName>
        <fullName evidence="1">Halobacterial output domain-containing protein</fullName>
    </recommendedName>
</protein>